<evidence type="ECO:0000313" key="1">
    <source>
        <dbReference type="Proteomes" id="UP000887565"/>
    </source>
</evidence>
<sequence>MSTAPTTSTATREPHLVITTHPVLEAMPPVDMVLQAEPQLPSQASTLPNYVCFGTTDSLHFITLAMLHCPPHIHLTVKFFLPPTLHKMVLINFFGQLGVPITMAIHVHATNASLTIYQYFREHYCMSYHETQPPVSPDVATLIL</sequence>
<reference evidence="2" key="1">
    <citation type="submission" date="2022-11" db="UniProtKB">
        <authorList>
            <consortium name="WormBaseParasite"/>
        </authorList>
    </citation>
    <scope>IDENTIFICATION</scope>
</reference>
<organism evidence="1 2">
    <name type="scientific">Romanomermis culicivorax</name>
    <name type="common">Nematode worm</name>
    <dbReference type="NCBI Taxonomy" id="13658"/>
    <lineage>
        <taxon>Eukaryota</taxon>
        <taxon>Metazoa</taxon>
        <taxon>Ecdysozoa</taxon>
        <taxon>Nematoda</taxon>
        <taxon>Enoplea</taxon>
        <taxon>Dorylaimia</taxon>
        <taxon>Mermithida</taxon>
        <taxon>Mermithoidea</taxon>
        <taxon>Mermithidae</taxon>
        <taxon>Romanomermis</taxon>
    </lineage>
</organism>
<evidence type="ECO:0000313" key="2">
    <source>
        <dbReference type="WBParaSite" id="nRc.2.0.1.t10239-RA"/>
    </source>
</evidence>
<accession>A0A915I7V0</accession>
<dbReference type="WBParaSite" id="nRc.2.0.1.t10239-RA">
    <property type="protein sequence ID" value="nRc.2.0.1.t10239-RA"/>
    <property type="gene ID" value="nRc.2.0.1.g10239"/>
</dbReference>
<proteinExistence type="predicted"/>
<protein>
    <submittedName>
        <fullName evidence="2">Uncharacterized protein</fullName>
    </submittedName>
</protein>
<dbReference type="AlphaFoldDB" id="A0A915I7V0"/>
<keyword evidence="1" id="KW-1185">Reference proteome</keyword>
<dbReference type="Proteomes" id="UP000887565">
    <property type="component" value="Unplaced"/>
</dbReference>
<name>A0A915I7V0_ROMCU</name>